<dbReference type="PANTHER" id="PTHR16138:SF7">
    <property type="entry name" value="PALMITOYL-PROTEIN THIOESTERASE ABHD10, MITOCHONDRIAL"/>
    <property type="match status" value="1"/>
</dbReference>
<evidence type="ECO:0000256" key="3">
    <source>
        <dbReference type="ARBA" id="ARBA00022946"/>
    </source>
</evidence>
<evidence type="ECO:0000256" key="1">
    <source>
        <dbReference type="ARBA" id="ARBA00012423"/>
    </source>
</evidence>
<dbReference type="EC" id="3.1.2.22" evidence="1"/>
<dbReference type="EMBL" id="JBHRUV010000037">
    <property type="protein sequence ID" value="MFC3266369.1"/>
    <property type="molecule type" value="Genomic_DNA"/>
</dbReference>
<accession>A0ABV7LFP8</accession>
<gene>
    <name evidence="13" type="ORF">ACFOEX_08395</name>
</gene>
<dbReference type="RefSeq" id="WP_376829562.1">
    <property type="nucleotide sequence ID" value="NZ_JBHLWR010000006.1"/>
</dbReference>
<sequence length="261" mass="27926">MVSAPEFLEVGEGGARRRIAFRRRVGAAPAVVWLGGFRSDMLATKATALDGAAAASGAAYLRFDYGGHGESGGRFEDFCISTWLEDALAVISRHAGPRPVLVGSSMGGWIALLAAREMAKAGNPPGAMTLVAPAADFTRRLMWESMPEEARAAVMNEGVWLRPSGYSDEPYPITRRLIEDGDRHLLLDGPIDPGCPVHILQGMQDPDVPWTHARRVFEALPAAGASITYIRDGDHRLSRPQDIALLARVVEAMRAVAAGAG</sequence>
<evidence type="ECO:0000256" key="5">
    <source>
        <dbReference type="ARBA" id="ARBA00039314"/>
    </source>
</evidence>
<dbReference type="Proteomes" id="UP001595536">
    <property type="component" value="Unassembled WGS sequence"/>
</dbReference>
<keyword evidence="3" id="KW-0809">Transit peptide</keyword>
<dbReference type="InterPro" id="IPR029058">
    <property type="entry name" value="AB_hydrolase_fold"/>
</dbReference>
<dbReference type="Pfam" id="PF12697">
    <property type="entry name" value="Abhydrolase_6"/>
    <property type="match status" value="1"/>
</dbReference>
<protein>
    <recommendedName>
        <fullName evidence="5">Palmitoyl-protein thioesterase ABHD10, mitochondrial</fullName>
        <ecNumber evidence="4">3.1.1.93</ecNumber>
        <ecNumber evidence="1">3.1.2.22</ecNumber>
    </recommendedName>
    <alternativeName>
        <fullName evidence="7">Acyl-protein thioesterase ABHD10</fullName>
    </alternativeName>
    <alternativeName>
        <fullName evidence="8">Alpha/beta hydrolase domain-containing protein 10</fullName>
    </alternativeName>
    <alternativeName>
        <fullName evidence="6">Mycophenolic acid acyl-glucuronide esterase, mitochondrial</fullName>
    </alternativeName>
</protein>
<comment type="caution">
    <text evidence="13">The sequence shown here is derived from an EMBL/GenBank/DDBJ whole genome shotgun (WGS) entry which is preliminary data.</text>
</comment>
<proteinExistence type="predicted"/>
<evidence type="ECO:0000313" key="14">
    <source>
        <dbReference type="Proteomes" id="UP001595536"/>
    </source>
</evidence>
<name>A0ABV7LFP8_9HYPH</name>
<evidence type="ECO:0000313" key="13">
    <source>
        <dbReference type="EMBL" id="MFC3266369.1"/>
    </source>
</evidence>
<comment type="catalytic activity">
    <reaction evidence="11">
        <text>mycophenolic acid O-acyl-beta-D-glucuronide + H2O = mycophenolate + D-glucuronate + H(+)</text>
        <dbReference type="Rhea" id="RHEA:34179"/>
        <dbReference type="ChEBI" id="CHEBI:15377"/>
        <dbReference type="ChEBI" id="CHEBI:15378"/>
        <dbReference type="ChEBI" id="CHEBI:58720"/>
        <dbReference type="ChEBI" id="CHEBI:62932"/>
        <dbReference type="ChEBI" id="CHEBI:66982"/>
        <dbReference type="EC" id="3.1.1.93"/>
    </reaction>
    <physiologicalReaction direction="left-to-right" evidence="11">
        <dbReference type="Rhea" id="RHEA:34180"/>
    </physiologicalReaction>
</comment>
<organism evidence="13 14">
    <name type="scientific">Camelimonas abortus</name>
    <dbReference type="NCBI Taxonomy" id="1017184"/>
    <lineage>
        <taxon>Bacteria</taxon>
        <taxon>Pseudomonadati</taxon>
        <taxon>Pseudomonadota</taxon>
        <taxon>Alphaproteobacteria</taxon>
        <taxon>Hyphomicrobiales</taxon>
        <taxon>Chelatococcaceae</taxon>
        <taxon>Camelimonas</taxon>
    </lineage>
</organism>
<comment type="function">
    <text evidence="9">Acts as an acyl-protein thioesterase that hydrolyzes fatty acids from acylated residues in proteins. Regulates the mitochondrial S-depalmitoylation of the nucleophilic active site residue of peroxiredoxin-5/PRDX5, a key antioxidant protein, therefore modulating mitochondrial antioxidant ability. Also catalyzes the deglucuronidation of mycophenolic acid acyl-glucuronide, an active metabolite of the immunosuppressant drug mycophenolate.</text>
</comment>
<reference evidence="14" key="1">
    <citation type="journal article" date="2019" name="Int. J. Syst. Evol. Microbiol.">
        <title>The Global Catalogue of Microorganisms (GCM) 10K type strain sequencing project: providing services to taxonomists for standard genome sequencing and annotation.</title>
        <authorList>
            <consortium name="The Broad Institute Genomics Platform"/>
            <consortium name="The Broad Institute Genome Sequencing Center for Infectious Disease"/>
            <person name="Wu L."/>
            <person name="Ma J."/>
        </authorList>
    </citation>
    <scope>NUCLEOTIDE SEQUENCE [LARGE SCALE GENOMIC DNA]</scope>
    <source>
        <strain evidence="14">CCM 7941</strain>
    </source>
</reference>
<evidence type="ECO:0000256" key="10">
    <source>
        <dbReference type="ARBA" id="ARBA00047409"/>
    </source>
</evidence>
<dbReference type="PANTHER" id="PTHR16138">
    <property type="entry name" value="MYCOPHENOLIC ACID ACYL-GLUCURONIDE ESTERASE, MITOCHONDRIAL"/>
    <property type="match status" value="1"/>
</dbReference>
<feature type="domain" description="AB hydrolase-1" evidence="12">
    <location>
        <begin position="46"/>
        <end position="244"/>
    </location>
</feature>
<keyword evidence="2 13" id="KW-0378">Hydrolase</keyword>
<dbReference type="Gene3D" id="3.40.50.1820">
    <property type="entry name" value="alpha/beta hydrolase"/>
    <property type="match status" value="1"/>
</dbReference>
<evidence type="ECO:0000256" key="11">
    <source>
        <dbReference type="ARBA" id="ARBA00047972"/>
    </source>
</evidence>
<evidence type="ECO:0000256" key="7">
    <source>
        <dbReference type="ARBA" id="ARBA00042645"/>
    </source>
</evidence>
<evidence type="ECO:0000256" key="2">
    <source>
        <dbReference type="ARBA" id="ARBA00022801"/>
    </source>
</evidence>
<evidence type="ECO:0000256" key="9">
    <source>
        <dbReference type="ARBA" id="ARBA00046047"/>
    </source>
</evidence>
<dbReference type="GO" id="GO:0016787">
    <property type="term" value="F:hydrolase activity"/>
    <property type="evidence" value="ECO:0007669"/>
    <property type="project" value="UniProtKB-KW"/>
</dbReference>
<dbReference type="SUPFAM" id="SSF53474">
    <property type="entry name" value="alpha/beta-Hydrolases"/>
    <property type="match status" value="1"/>
</dbReference>
<comment type="catalytic activity">
    <reaction evidence="10">
        <text>S-hexadecanoyl-L-cysteinyl-[protein] + H2O = L-cysteinyl-[protein] + hexadecanoate + H(+)</text>
        <dbReference type="Rhea" id="RHEA:19233"/>
        <dbReference type="Rhea" id="RHEA-COMP:10131"/>
        <dbReference type="Rhea" id="RHEA-COMP:11032"/>
        <dbReference type="ChEBI" id="CHEBI:7896"/>
        <dbReference type="ChEBI" id="CHEBI:15377"/>
        <dbReference type="ChEBI" id="CHEBI:15378"/>
        <dbReference type="ChEBI" id="CHEBI:29950"/>
        <dbReference type="ChEBI" id="CHEBI:74151"/>
        <dbReference type="EC" id="3.1.2.22"/>
    </reaction>
    <physiologicalReaction direction="left-to-right" evidence="10">
        <dbReference type="Rhea" id="RHEA:19234"/>
    </physiologicalReaction>
</comment>
<evidence type="ECO:0000256" key="6">
    <source>
        <dbReference type="ARBA" id="ARBA00041520"/>
    </source>
</evidence>
<evidence type="ECO:0000256" key="8">
    <source>
        <dbReference type="ARBA" id="ARBA00042704"/>
    </source>
</evidence>
<dbReference type="EC" id="3.1.1.93" evidence="4"/>
<dbReference type="InterPro" id="IPR000073">
    <property type="entry name" value="AB_hydrolase_1"/>
</dbReference>
<dbReference type="InterPro" id="IPR052382">
    <property type="entry name" value="ABHD10_acyl-thioesterase"/>
</dbReference>
<keyword evidence="14" id="KW-1185">Reference proteome</keyword>
<evidence type="ECO:0000256" key="4">
    <source>
        <dbReference type="ARBA" id="ARBA00039132"/>
    </source>
</evidence>
<evidence type="ECO:0000259" key="12">
    <source>
        <dbReference type="Pfam" id="PF12697"/>
    </source>
</evidence>